<evidence type="ECO:0000259" key="5">
    <source>
        <dbReference type="SMART" id="SM01359"/>
    </source>
</evidence>
<feature type="transmembrane region" description="Helical" evidence="4">
    <location>
        <begin position="6"/>
        <end position="29"/>
    </location>
</feature>
<dbReference type="InterPro" id="IPR011625">
    <property type="entry name" value="A2M_N_BRD"/>
</dbReference>
<accession>A0A2L1UTG1</accession>
<dbReference type="InterPro" id="IPR041462">
    <property type="entry name" value="Bact_A2M_MG6"/>
</dbReference>
<dbReference type="PANTHER" id="PTHR40094:SF1">
    <property type="entry name" value="UBIQUITIN DOMAIN-CONTAINING PROTEIN"/>
    <property type="match status" value="1"/>
</dbReference>
<dbReference type="InterPro" id="IPR041246">
    <property type="entry name" value="Bact_MG10"/>
</dbReference>
<keyword evidence="4" id="KW-0812">Transmembrane</keyword>
<keyword evidence="4" id="KW-1133">Transmembrane helix</keyword>
<dbReference type="PANTHER" id="PTHR40094">
    <property type="entry name" value="ALPHA-2-MACROGLOBULIN HOMOLOG"/>
    <property type="match status" value="1"/>
</dbReference>
<dbReference type="Pfam" id="PF11974">
    <property type="entry name" value="bMG3"/>
    <property type="match status" value="1"/>
</dbReference>
<feature type="region of interest" description="Disordered" evidence="3">
    <location>
        <begin position="585"/>
        <end position="612"/>
    </location>
</feature>
<gene>
    <name evidence="7" type="ORF">BV494_15475</name>
</gene>
<dbReference type="OrthoDB" id="9767116at2"/>
<evidence type="ECO:0000256" key="4">
    <source>
        <dbReference type="SAM" id="Phobius"/>
    </source>
</evidence>
<dbReference type="SUPFAM" id="SSF48239">
    <property type="entry name" value="Terpenoid cyclases/Protein prenyltransferases"/>
    <property type="match status" value="1"/>
</dbReference>
<feature type="transmembrane region" description="Helical" evidence="4">
    <location>
        <begin position="72"/>
        <end position="94"/>
    </location>
</feature>
<dbReference type="Pfam" id="PF00207">
    <property type="entry name" value="A2M"/>
    <property type="match status" value="1"/>
</dbReference>
<dbReference type="GO" id="GO:0004866">
    <property type="term" value="F:endopeptidase inhibitor activity"/>
    <property type="evidence" value="ECO:0007669"/>
    <property type="project" value="InterPro"/>
</dbReference>
<feature type="region of interest" description="Disordered" evidence="3">
    <location>
        <begin position="1898"/>
        <end position="1930"/>
    </location>
</feature>
<dbReference type="Proteomes" id="UP000239197">
    <property type="component" value="Chromosome"/>
</dbReference>
<feature type="compositionally biased region" description="Polar residues" evidence="3">
    <location>
        <begin position="1919"/>
        <end position="1929"/>
    </location>
</feature>
<keyword evidence="8" id="KW-1185">Reference proteome</keyword>
<dbReference type="Pfam" id="PF17973">
    <property type="entry name" value="bMG10"/>
    <property type="match status" value="1"/>
</dbReference>
<protein>
    <recommendedName>
        <fullName evidence="9">Alpha-2-macroglobulin</fullName>
    </recommendedName>
</protein>
<dbReference type="InterPro" id="IPR002890">
    <property type="entry name" value="MG2"/>
</dbReference>
<evidence type="ECO:0000256" key="1">
    <source>
        <dbReference type="ARBA" id="ARBA00010556"/>
    </source>
</evidence>
<dbReference type="InterPro" id="IPR021868">
    <property type="entry name" value="Alpha_2_Macroglob_MG3"/>
</dbReference>
<dbReference type="CDD" id="cd02891">
    <property type="entry name" value="A2M_like"/>
    <property type="match status" value="1"/>
</dbReference>
<feature type="domain" description="Alpha-2-macroglobulin bait region" evidence="5">
    <location>
        <begin position="1097"/>
        <end position="1236"/>
    </location>
</feature>
<dbReference type="Pfam" id="PF01835">
    <property type="entry name" value="MG2"/>
    <property type="match status" value="1"/>
</dbReference>
<organism evidence="7 8">
    <name type="scientific">Rahnella sikkimica</name>
    <dbReference type="NCBI Taxonomy" id="1805933"/>
    <lineage>
        <taxon>Bacteria</taxon>
        <taxon>Pseudomonadati</taxon>
        <taxon>Pseudomonadota</taxon>
        <taxon>Gammaproteobacteria</taxon>
        <taxon>Enterobacterales</taxon>
        <taxon>Yersiniaceae</taxon>
        <taxon>Rahnella</taxon>
    </lineage>
</organism>
<dbReference type="InterPro" id="IPR051802">
    <property type="entry name" value="YfhM-like"/>
</dbReference>
<evidence type="ECO:0000256" key="3">
    <source>
        <dbReference type="SAM" id="MobiDB-lite"/>
    </source>
</evidence>
<keyword evidence="4" id="KW-0472">Membrane</keyword>
<dbReference type="Pfam" id="PF17972">
    <property type="entry name" value="bMG5"/>
    <property type="match status" value="1"/>
</dbReference>
<comment type="similarity">
    <text evidence="1">Belongs to the protease inhibitor I39 (alpha-2-macroglobulin) family. Bacterial alpha-2-macroglobulin subfamily.</text>
</comment>
<dbReference type="Gene3D" id="1.50.10.20">
    <property type="match status" value="1"/>
</dbReference>
<feature type="compositionally biased region" description="Acidic residues" evidence="3">
    <location>
        <begin position="1902"/>
        <end position="1911"/>
    </location>
</feature>
<feature type="compositionally biased region" description="Acidic residues" evidence="3">
    <location>
        <begin position="593"/>
        <end position="606"/>
    </location>
</feature>
<proteinExistence type="inferred from homology"/>
<dbReference type="Pfam" id="PF17962">
    <property type="entry name" value="bMG6"/>
    <property type="match status" value="1"/>
</dbReference>
<dbReference type="SMART" id="SM01359">
    <property type="entry name" value="A2M_N_2"/>
    <property type="match status" value="1"/>
</dbReference>
<evidence type="ECO:0000256" key="2">
    <source>
        <dbReference type="ARBA" id="ARBA00022729"/>
    </source>
</evidence>
<evidence type="ECO:0000313" key="8">
    <source>
        <dbReference type="Proteomes" id="UP000239197"/>
    </source>
</evidence>
<evidence type="ECO:0000259" key="6">
    <source>
        <dbReference type="SMART" id="SM01360"/>
    </source>
</evidence>
<dbReference type="EMBL" id="CP019062">
    <property type="protein sequence ID" value="AVF36239.1"/>
    <property type="molecule type" value="Genomic_DNA"/>
</dbReference>
<keyword evidence="2" id="KW-0732">Signal</keyword>
<dbReference type="SMART" id="SM01360">
    <property type="entry name" value="A2M"/>
    <property type="match status" value="1"/>
</dbReference>
<evidence type="ECO:0000313" key="7">
    <source>
        <dbReference type="EMBL" id="AVF36239.1"/>
    </source>
</evidence>
<dbReference type="InterPro" id="IPR008930">
    <property type="entry name" value="Terpenoid_cyclase/PrenylTrfase"/>
</dbReference>
<evidence type="ECO:0008006" key="9">
    <source>
        <dbReference type="Google" id="ProtNLM"/>
    </source>
</evidence>
<feature type="domain" description="Alpha-2-macroglobulin" evidence="6">
    <location>
        <begin position="1302"/>
        <end position="1394"/>
    </location>
</feature>
<dbReference type="KEGG" id="rox:BV494_15475"/>
<dbReference type="InterPro" id="IPR001599">
    <property type="entry name" value="Macroglobln_a2"/>
</dbReference>
<dbReference type="InterPro" id="IPR041203">
    <property type="entry name" value="Bact_A2M_MG5"/>
</dbReference>
<name>A0A2L1UTG1_9GAMM</name>
<sequence>MDLLRFLLRLPFTLIKGVLRALAFLLSLLGRVIKPVVGNIDWRAPVWWTAMSGWLKRGFTRLESGVDKHPKAISLAILVLLCAAGAGVYGWHWWLNRPQPIEPAPMVYQETSVRVSNPEAINYAAQKPAPQQAIFNFRNSAAPLTDVGKVVEKGITLKPATEGEWKWVSGYTLVFTPKNPLPMGTKYEVNFTPDVLLAPQIKLATTRYEFTAPAFDYQSGTAEYYQDPQDPQKRSAIFNVKFNAPVDVASFEKQISLGLTEGKAKTESKLNYSVVYDQKKLNAWVHSEPLKSLDHGGSVHMTIGEGVKASVASNATTQARNVWVSVPTLYSLAVNDASAQVVDADGAKGQRALIIGFSDAVKDKDIRRAVKVWLLPQHDPNDSDAATGPDDYASWDVQSVENNVLAQSTPLNIQLNEAESDYQPQFSFRFDAPAHRAMLVEIDNVLTSSGGYKMPKKVYRIVEVPDYPKSLQFMSQGSLLSVNGDKQISVAARNVPGMRLDIKRVIPSQLQHIVSFKSREYSSAEFNRLNDEYFTEHFKYQTAVNNDKPGEVNYQGVDLSRYLSTDPSSHRGVFLLTLSEWDPKKKEEKPATDDDGYQYQDDDQSGDDAPVGDSRFVVVTDLGIIAKRSQDKTRDVFVQSIHSGTPVSNAKVSVIAKNGVTLLTQTTGADGHVRFPALDVYTSERQPVMFLVEKEGDVSFLPADRNNDRGLDFSRFDVDGEITPNDPRTLNSYLFSDRGVYRPGDTFNIGLITRAADWSMGLAGVPVRAEIHDPRDKLMSTVPLTLGASGFNELSYTTDDNSPTGEWNVYLYLIGKDNESSVLLGHTSVNVKEFEPDQLKVKLQLTPERKQGWVKPTELQANIDVQNLFGTPAQDRRVTSKLTLRPMYPSFDAFPDYAFYENRQNSDGFETNLEDRTTDEKGTANIPLDLKSYADATYQLQLLSEAFVAGGGRSVSATARVLVSPYDYLIGVKPDGDLGYINRGAVRHLNVIAVDPTLKQIALPALKVALIEQKYISVLTKQDSGVYKYQSKMKEVQLSEQPLSLTAQGNDLTLTTDKPGDFVLVVEDAQGKVLNRIAYTVAGNANLSRSLDRNAELKLKLNQAEYQPGEEIEVSINAPYTGSGLITIEKDKVYSWQWFHTDTTSSVQKIRVPAGMEGNGYINVQFVRDVNSNEIFMSPLSYGVMPFKISTKARQNTLEVDAPEVIKPGENLAMTVMTDGPQQVALFAVDEGILQVARYRLKDPLEYFFRKRELGVESSQILDLILPEFSKLMQLAAAPGGDGGEGLDLNVNPFKRKRDKPVAYWSGITEVNGEKQFDYQVPDYFNGKIRVMAISVTPDKIGKAQTSATVRDNFIMTPNVPAMVAPGDEFDVSVGVSNNLEGLNGKSVAIAVHLAVPPQLEVVGKADQNLSLAEKREGVINFRLRAKALPGDAPLVFEATYGDKTSRRTISTSVRPAMPFRTQSVMGRMSGSSQTVDNLRQMFDAYAVRKAAVSNSPLVLTNGLSQYLADYPYYCSEQIVSRSIPMILEGLHPEMKGSLSQAETSKKLKDMLAILRSRQNDSGAIGLWRSSPQTDPFVTPYVVQYLLEAKAAGVALPAGMLNEANAALRELAANQSDDLYTLRLRAWAVYLLTRQGEITTSSLASVQDTLQQRYPDTWKTDLSALYLASSYRMLKMDDEANTLLQPTWKQLSKAYDKAWWTQSYFDPLVQDATRLYLITRHFPEKVSAIPPQVLENMVKSLKEERYTTYSSAMSILALESYSAQVAAQATAPDALKITQISKTKNVEPQLISSVQGLFAKASFTADAKALRVENGNDAPAWYVVTQAGYDLAAPKKAISRGLEITRDYTDEQGKPVTQITLGQKINVHLKIRANSKEGQDNLAIVDLLPGGFEVVQQTAPEPESDSSDENSDAAASASWQSPLAASGSTWAPDYSDIREDRVVIYGSASTDVQEFVYQIKATNTGSFIIPPAYGEAMYDREVQALSVSDQKLVVVPADEPAVAKK</sequence>
<dbReference type="Gene3D" id="2.60.40.1930">
    <property type="match status" value="1"/>
</dbReference>
<dbReference type="Gene3D" id="2.60.40.3710">
    <property type="match status" value="1"/>
</dbReference>
<reference evidence="8" key="1">
    <citation type="submission" date="2017-01" db="EMBL/GenBank/DDBJ databases">
        <title>Genome sequence of Rouxiella sp. ERMR1:05.</title>
        <authorList>
            <person name="Kumar R."/>
            <person name="Singh D."/>
            <person name="Kumar S."/>
        </authorList>
    </citation>
    <scope>NUCLEOTIDE SEQUENCE [LARGE SCALE GENOMIC DNA]</scope>
    <source>
        <strain evidence="8">ERMR1:05</strain>
    </source>
</reference>
<dbReference type="Pfam" id="PF07703">
    <property type="entry name" value="A2M_BRD"/>
    <property type="match status" value="1"/>
</dbReference>